<dbReference type="FunFam" id="3.30.565.10:FF:000006">
    <property type="entry name" value="Sensor histidine kinase WalK"/>
    <property type="match status" value="1"/>
</dbReference>
<dbReference type="InterPro" id="IPR036890">
    <property type="entry name" value="HATPase_C_sf"/>
</dbReference>
<name>A0A1H7AU16_9BACT</name>
<evidence type="ECO:0000313" key="8">
    <source>
        <dbReference type="EMBL" id="SEJ65350.1"/>
    </source>
</evidence>
<feature type="domain" description="Histidine kinase" evidence="7">
    <location>
        <begin position="248"/>
        <end position="462"/>
    </location>
</feature>
<sequence>METQNRTYTTATNRFLDRYRRHVFTTCAEAFRPQDPLDYWKNYLFVTTLLFIIPLCSIALIPGVYLSYITSHTGLLFADILAVIGLLLIAHVPGIPLIVRKWVFIGIIYGIGVVLIYYLGNFGPGLLYLLAVSVFIILVLPANAGWMGLYLNGATCIFFGGLIYMGAPLQSRFSAALDIQSWIAISSNLIFLNAVFVVLIPKLFKGLQESLREQYLLRTKLEQQKDALKRSLSEVKSKNNDLEHFTYVASHDLQEPLRMVTGFMQLLEKRYADQLDAKGKTYIRHAVEGASRMRQLILDLLKYSRIHPGKDPIEAVDLQRLFDEVVHTLSQEIRRLDATVSHGPLPVIVSHHSFLFLVLQNLIGNSLKYAKKNIPPQIHLSCEDQGDTWFFRVTDNGIGIDPEYFERIFVIFQRLHQKDEYEGTGMGLAIVKKILDSLEGKIGLQSKPGEGTTFYFSLPKTGSDKKP</sequence>
<evidence type="ECO:0000256" key="4">
    <source>
        <dbReference type="ARBA" id="ARBA00022679"/>
    </source>
</evidence>
<dbReference type="SMART" id="SM00387">
    <property type="entry name" value="HATPase_c"/>
    <property type="match status" value="1"/>
</dbReference>
<keyword evidence="6" id="KW-1133">Transmembrane helix</keyword>
<evidence type="ECO:0000259" key="7">
    <source>
        <dbReference type="PROSITE" id="PS50109"/>
    </source>
</evidence>
<dbReference type="GO" id="GO:0000155">
    <property type="term" value="F:phosphorelay sensor kinase activity"/>
    <property type="evidence" value="ECO:0007669"/>
    <property type="project" value="InterPro"/>
</dbReference>
<organism evidence="8 9">
    <name type="scientific">Cyclobacterium xiamenense</name>
    <dbReference type="NCBI Taxonomy" id="1297121"/>
    <lineage>
        <taxon>Bacteria</taxon>
        <taxon>Pseudomonadati</taxon>
        <taxon>Bacteroidota</taxon>
        <taxon>Cytophagia</taxon>
        <taxon>Cytophagales</taxon>
        <taxon>Cyclobacteriaceae</taxon>
        <taxon>Cyclobacterium</taxon>
    </lineage>
</organism>
<dbReference type="InterPro" id="IPR048437">
    <property type="entry name" value="MASE11"/>
</dbReference>
<evidence type="ECO:0000256" key="3">
    <source>
        <dbReference type="ARBA" id="ARBA00022553"/>
    </source>
</evidence>
<feature type="transmembrane region" description="Helical" evidence="6">
    <location>
        <begin position="71"/>
        <end position="90"/>
    </location>
</feature>
<dbReference type="SUPFAM" id="SSF47384">
    <property type="entry name" value="Homodimeric domain of signal transducing histidine kinase"/>
    <property type="match status" value="1"/>
</dbReference>
<dbReference type="InterPro" id="IPR003661">
    <property type="entry name" value="HisK_dim/P_dom"/>
</dbReference>
<feature type="transmembrane region" description="Helical" evidence="6">
    <location>
        <begin position="149"/>
        <end position="167"/>
    </location>
</feature>
<feature type="transmembrane region" description="Helical" evidence="6">
    <location>
        <begin position="102"/>
        <end position="119"/>
    </location>
</feature>
<dbReference type="InterPro" id="IPR003594">
    <property type="entry name" value="HATPase_dom"/>
</dbReference>
<dbReference type="SMART" id="SM00388">
    <property type="entry name" value="HisKA"/>
    <property type="match status" value="1"/>
</dbReference>
<comment type="catalytic activity">
    <reaction evidence="1">
        <text>ATP + protein L-histidine = ADP + protein N-phospho-L-histidine.</text>
        <dbReference type="EC" id="2.7.13.3"/>
    </reaction>
</comment>
<keyword evidence="4" id="KW-0808">Transferase</keyword>
<dbReference type="AlphaFoldDB" id="A0A1H7AU16"/>
<dbReference type="EC" id="2.7.13.3" evidence="2"/>
<protein>
    <recommendedName>
        <fullName evidence="2">histidine kinase</fullName>
        <ecNumber evidence="2">2.7.13.3</ecNumber>
    </recommendedName>
</protein>
<evidence type="ECO:0000256" key="2">
    <source>
        <dbReference type="ARBA" id="ARBA00012438"/>
    </source>
</evidence>
<dbReference type="InterPro" id="IPR004358">
    <property type="entry name" value="Sig_transdc_His_kin-like_C"/>
</dbReference>
<keyword evidence="6" id="KW-0472">Membrane</keyword>
<feature type="transmembrane region" description="Helical" evidence="6">
    <location>
        <begin position="179"/>
        <end position="200"/>
    </location>
</feature>
<dbReference type="Pfam" id="PF00512">
    <property type="entry name" value="HisKA"/>
    <property type="match status" value="1"/>
</dbReference>
<dbReference type="EMBL" id="FNZH01000007">
    <property type="protein sequence ID" value="SEJ65350.1"/>
    <property type="molecule type" value="Genomic_DNA"/>
</dbReference>
<feature type="transmembrane region" description="Helical" evidence="6">
    <location>
        <begin position="42"/>
        <end position="65"/>
    </location>
</feature>
<dbReference type="PROSITE" id="PS50109">
    <property type="entry name" value="HIS_KIN"/>
    <property type="match status" value="1"/>
</dbReference>
<dbReference type="PANTHER" id="PTHR43304:SF1">
    <property type="entry name" value="PAC DOMAIN-CONTAINING PROTEIN"/>
    <property type="match status" value="1"/>
</dbReference>
<dbReference type="PANTHER" id="PTHR43304">
    <property type="entry name" value="PHYTOCHROME-LIKE PROTEIN CPH1"/>
    <property type="match status" value="1"/>
</dbReference>
<dbReference type="Pfam" id="PF20969">
    <property type="entry name" value="MASE11"/>
    <property type="match status" value="1"/>
</dbReference>
<proteinExistence type="predicted"/>
<feature type="transmembrane region" description="Helical" evidence="6">
    <location>
        <begin position="125"/>
        <end position="142"/>
    </location>
</feature>
<keyword evidence="5 8" id="KW-0418">Kinase</keyword>
<keyword evidence="3" id="KW-0597">Phosphoprotein</keyword>
<dbReference type="InterPro" id="IPR036097">
    <property type="entry name" value="HisK_dim/P_sf"/>
</dbReference>
<evidence type="ECO:0000256" key="6">
    <source>
        <dbReference type="SAM" id="Phobius"/>
    </source>
</evidence>
<dbReference type="PRINTS" id="PR00344">
    <property type="entry name" value="BCTRLSENSOR"/>
</dbReference>
<dbReference type="InterPro" id="IPR052162">
    <property type="entry name" value="Sensor_kinase/Photoreceptor"/>
</dbReference>
<dbReference type="InterPro" id="IPR005467">
    <property type="entry name" value="His_kinase_dom"/>
</dbReference>
<dbReference type="STRING" id="1416801.SAMN05192553_10786"/>
<dbReference type="Proteomes" id="UP000199403">
    <property type="component" value="Unassembled WGS sequence"/>
</dbReference>
<evidence type="ECO:0000256" key="1">
    <source>
        <dbReference type="ARBA" id="ARBA00000085"/>
    </source>
</evidence>
<accession>A0A1H7AU16</accession>
<dbReference type="CDD" id="cd00082">
    <property type="entry name" value="HisKA"/>
    <property type="match status" value="1"/>
</dbReference>
<dbReference type="RefSeq" id="WP_092177513.1">
    <property type="nucleotide sequence ID" value="NZ_FNZH01000007.1"/>
</dbReference>
<dbReference type="Gene3D" id="3.30.565.10">
    <property type="entry name" value="Histidine kinase-like ATPase, C-terminal domain"/>
    <property type="match status" value="1"/>
</dbReference>
<dbReference type="Pfam" id="PF02518">
    <property type="entry name" value="HATPase_c"/>
    <property type="match status" value="1"/>
</dbReference>
<dbReference type="OrthoDB" id="890870at2"/>
<keyword evidence="9" id="KW-1185">Reference proteome</keyword>
<evidence type="ECO:0000313" key="9">
    <source>
        <dbReference type="Proteomes" id="UP000199403"/>
    </source>
</evidence>
<dbReference type="Gene3D" id="1.10.287.130">
    <property type="match status" value="1"/>
</dbReference>
<reference evidence="9" key="1">
    <citation type="submission" date="2016-10" db="EMBL/GenBank/DDBJ databases">
        <authorList>
            <person name="Varghese N."/>
            <person name="Submissions S."/>
        </authorList>
    </citation>
    <scope>NUCLEOTIDE SEQUENCE [LARGE SCALE GENOMIC DNA]</scope>
    <source>
        <strain evidence="9">IBRC-M 10761</strain>
    </source>
</reference>
<gene>
    <name evidence="8" type="ORF">SAMN05192553_10786</name>
</gene>
<keyword evidence="6" id="KW-0812">Transmembrane</keyword>
<evidence type="ECO:0000256" key="5">
    <source>
        <dbReference type="ARBA" id="ARBA00022777"/>
    </source>
</evidence>
<dbReference type="SUPFAM" id="SSF55874">
    <property type="entry name" value="ATPase domain of HSP90 chaperone/DNA topoisomerase II/histidine kinase"/>
    <property type="match status" value="1"/>
</dbReference>